<proteinExistence type="inferred from homology"/>
<dbReference type="PANTHER" id="PTHR43808">
    <property type="entry name" value="ACETYLORNITHINE DEACETYLASE"/>
    <property type="match status" value="1"/>
</dbReference>
<evidence type="ECO:0000256" key="1">
    <source>
        <dbReference type="ARBA" id="ARBA00001947"/>
    </source>
</evidence>
<keyword evidence="4" id="KW-0378">Hydrolase</keyword>
<feature type="signal peptide" evidence="6">
    <location>
        <begin position="1"/>
        <end position="18"/>
    </location>
</feature>
<dbReference type="InterPro" id="IPR002933">
    <property type="entry name" value="Peptidase_M20"/>
</dbReference>
<protein>
    <recommendedName>
        <fullName evidence="7">Peptidase M20 dimerisation domain-containing protein</fullName>
    </recommendedName>
</protein>
<evidence type="ECO:0000313" key="9">
    <source>
        <dbReference type="Proteomes" id="UP000799537"/>
    </source>
</evidence>
<evidence type="ECO:0000259" key="7">
    <source>
        <dbReference type="Pfam" id="PF07687"/>
    </source>
</evidence>
<organism evidence="8 9">
    <name type="scientific">Zasmidium cellare ATCC 36951</name>
    <dbReference type="NCBI Taxonomy" id="1080233"/>
    <lineage>
        <taxon>Eukaryota</taxon>
        <taxon>Fungi</taxon>
        <taxon>Dikarya</taxon>
        <taxon>Ascomycota</taxon>
        <taxon>Pezizomycotina</taxon>
        <taxon>Dothideomycetes</taxon>
        <taxon>Dothideomycetidae</taxon>
        <taxon>Mycosphaerellales</taxon>
        <taxon>Mycosphaerellaceae</taxon>
        <taxon>Zasmidium</taxon>
    </lineage>
</organism>
<dbReference type="Gene3D" id="3.40.630.10">
    <property type="entry name" value="Zn peptidases"/>
    <property type="match status" value="1"/>
</dbReference>
<dbReference type="InterPro" id="IPR036264">
    <property type="entry name" value="Bact_exopeptidase_dim_dom"/>
</dbReference>
<dbReference type="GO" id="GO:0016787">
    <property type="term" value="F:hydrolase activity"/>
    <property type="evidence" value="ECO:0007669"/>
    <property type="project" value="UniProtKB-KW"/>
</dbReference>
<dbReference type="InterPro" id="IPR001261">
    <property type="entry name" value="ArgE/DapE_CS"/>
</dbReference>
<dbReference type="SUPFAM" id="SSF55031">
    <property type="entry name" value="Bacterial exopeptidase dimerisation domain"/>
    <property type="match status" value="1"/>
</dbReference>
<comment type="similarity">
    <text evidence="2">Belongs to the peptidase M20A family.</text>
</comment>
<keyword evidence="5" id="KW-0862">Zinc</keyword>
<dbReference type="SUPFAM" id="SSF53187">
    <property type="entry name" value="Zn-dependent exopeptidases"/>
    <property type="match status" value="1"/>
</dbReference>
<dbReference type="PANTHER" id="PTHR43808:SF8">
    <property type="entry name" value="PEPTIDASE M20 DIMERISATION DOMAIN-CONTAINING PROTEIN"/>
    <property type="match status" value="1"/>
</dbReference>
<reference evidence="8" key="1">
    <citation type="journal article" date="2020" name="Stud. Mycol.">
        <title>101 Dothideomycetes genomes: a test case for predicting lifestyles and emergence of pathogens.</title>
        <authorList>
            <person name="Haridas S."/>
            <person name="Albert R."/>
            <person name="Binder M."/>
            <person name="Bloem J."/>
            <person name="Labutti K."/>
            <person name="Salamov A."/>
            <person name="Andreopoulos B."/>
            <person name="Baker S."/>
            <person name="Barry K."/>
            <person name="Bills G."/>
            <person name="Bluhm B."/>
            <person name="Cannon C."/>
            <person name="Castanera R."/>
            <person name="Culley D."/>
            <person name="Daum C."/>
            <person name="Ezra D."/>
            <person name="Gonzalez J."/>
            <person name="Henrissat B."/>
            <person name="Kuo A."/>
            <person name="Liang C."/>
            <person name="Lipzen A."/>
            <person name="Lutzoni F."/>
            <person name="Magnuson J."/>
            <person name="Mondo S."/>
            <person name="Nolan M."/>
            <person name="Ohm R."/>
            <person name="Pangilinan J."/>
            <person name="Park H.-J."/>
            <person name="Ramirez L."/>
            <person name="Alfaro M."/>
            <person name="Sun H."/>
            <person name="Tritt A."/>
            <person name="Yoshinaga Y."/>
            <person name="Zwiers L.-H."/>
            <person name="Turgeon B."/>
            <person name="Goodwin S."/>
            <person name="Spatafora J."/>
            <person name="Crous P."/>
            <person name="Grigoriev I."/>
        </authorList>
    </citation>
    <scope>NUCLEOTIDE SEQUENCE</scope>
    <source>
        <strain evidence="8">ATCC 36951</strain>
    </source>
</reference>
<evidence type="ECO:0000256" key="5">
    <source>
        <dbReference type="ARBA" id="ARBA00022833"/>
    </source>
</evidence>
<evidence type="ECO:0000256" key="4">
    <source>
        <dbReference type="ARBA" id="ARBA00022801"/>
    </source>
</evidence>
<dbReference type="Proteomes" id="UP000799537">
    <property type="component" value="Unassembled WGS sequence"/>
</dbReference>
<name>A0A6A6CP20_ZASCE</name>
<dbReference type="GO" id="GO:0046872">
    <property type="term" value="F:metal ion binding"/>
    <property type="evidence" value="ECO:0007669"/>
    <property type="project" value="UniProtKB-KW"/>
</dbReference>
<accession>A0A6A6CP20</accession>
<sequence length="413" mass="44546">MRGSEWLITLGLSPLCWASTLPAEQHPLSDVEVAGTKLSVTRDLIALHKNLTQIESISGNEKEVGDWLAASLESQGYTVEKQIVEKDPERFNVFAWPGKVRDAPVVLSSHIDTVPPFLPYHYNHTDKTIFGRGSVDDKGSVAAQIIAVNKLLSKGEISPDDVSLLFVVGEEVGGAGMRKANDLGIKPKTVIFGEPTEGKLVSGHKGTMQMVVTAKGKSGHSGYPWLGRSANEVLVRALEPVITLGDKLPKSDKYGVTTFNLGKIEGGVAANVIAESATAKIAVRIAEGTPETIQKGATKAVHHAVREFLEGEMEPEDIVELDFGGKGYGPIDIDADVPGFEVITVNYGTDIPWLEKLKGQKRYLYGPGTIFVAHSADEKLKVDDLYDAVEGYQKIVLHALGKGENDKQAKADL</sequence>
<evidence type="ECO:0000256" key="3">
    <source>
        <dbReference type="ARBA" id="ARBA00022723"/>
    </source>
</evidence>
<dbReference type="EMBL" id="ML993589">
    <property type="protein sequence ID" value="KAF2169017.1"/>
    <property type="molecule type" value="Genomic_DNA"/>
</dbReference>
<dbReference type="GeneID" id="54569734"/>
<keyword evidence="9" id="KW-1185">Reference proteome</keyword>
<evidence type="ECO:0000313" key="8">
    <source>
        <dbReference type="EMBL" id="KAF2169017.1"/>
    </source>
</evidence>
<dbReference type="CDD" id="cd05652">
    <property type="entry name" value="M20_ArgE_DapE-like_fungal"/>
    <property type="match status" value="1"/>
</dbReference>
<keyword evidence="6" id="KW-0732">Signal</keyword>
<dbReference type="InterPro" id="IPR050072">
    <property type="entry name" value="Peptidase_M20A"/>
</dbReference>
<keyword evidence="3" id="KW-0479">Metal-binding</keyword>
<feature type="chain" id="PRO_5025500802" description="Peptidase M20 dimerisation domain-containing protein" evidence="6">
    <location>
        <begin position="19"/>
        <end position="413"/>
    </location>
</feature>
<dbReference type="InterPro" id="IPR011650">
    <property type="entry name" value="Peptidase_M20_dimer"/>
</dbReference>
<dbReference type="Gene3D" id="3.30.70.360">
    <property type="match status" value="1"/>
</dbReference>
<gene>
    <name evidence="8" type="ORF">M409DRAFT_65335</name>
</gene>
<dbReference type="PROSITE" id="PS00759">
    <property type="entry name" value="ARGE_DAPE_CPG2_2"/>
    <property type="match status" value="1"/>
</dbReference>
<dbReference type="Pfam" id="PF07687">
    <property type="entry name" value="M20_dimer"/>
    <property type="match status" value="1"/>
</dbReference>
<evidence type="ECO:0000256" key="2">
    <source>
        <dbReference type="ARBA" id="ARBA00006247"/>
    </source>
</evidence>
<dbReference type="Pfam" id="PF01546">
    <property type="entry name" value="Peptidase_M20"/>
    <property type="match status" value="1"/>
</dbReference>
<dbReference type="RefSeq" id="XP_033669906.1">
    <property type="nucleotide sequence ID" value="XM_033816462.1"/>
</dbReference>
<feature type="domain" description="Peptidase M20 dimerisation" evidence="7">
    <location>
        <begin position="203"/>
        <end position="295"/>
    </location>
</feature>
<evidence type="ECO:0000256" key="6">
    <source>
        <dbReference type="SAM" id="SignalP"/>
    </source>
</evidence>
<dbReference type="OrthoDB" id="3064516at2759"/>
<dbReference type="AlphaFoldDB" id="A0A6A6CP20"/>
<comment type="cofactor">
    <cofactor evidence="1">
        <name>Zn(2+)</name>
        <dbReference type="ChEBI" id="CHEBI:29105"/>
    </cofactor>
</comment>